<gene>
    <name evidence="1" type="ORF">PGRAN_16307</name>
</gene>
<dbReference type="AlphaFoldDB" id="W7ASV5"/>
<dbReference type="Proteomes" id="UP000019253">
    <property type="component" value="Unassembled WGS sequence"/>
</dbReference>
<sequence>IGRVGIMYMMLSFRRKNEPKNAIRLPKEKIITG</sequence>
<dbReference type="RefSeq" id="WP_241433378.1">
    <property type="nucleotide sequence ID" value="NZ_AODD01000049.1"/>
</dbReference>
<proteinExistence type="predicted"/>
<dbReference type="EMBL" id="AODD01000049">
    <property type="protein sequence ID" value="EUJ16707.1"/>
    <property type="molecule type" value="Genomic_DNA"/>
</dbReference>
<comment type="caution">
    <text evidence="1">The sequence shown here is derived from an EMBL/GenBank/DDBJ whole genome shotgun (WGS) entry which is preliminary data.</text>
</comment>
<accession>W7ASV5</accession>
<name>W7ASV5_9LIST</name>
<protein>
    <submittedName>
        <fullName evidence="1">Ktr system potassium uptake protein D</fullName>
    </submittedName>
</protein>
<reference evidence="1 2" key="1">
    <citation type="journal article" date="2014" name="Int. J. Syst. Evol. Microbiol.">
        <title>Listeria floridensis sp. nov., Listeria aquatica sp. nov., Listeria cornellensis sp. nov., Listeria riparia sp. nov. and Listeria grandensis sp. nov., from agricultural and natural environments.</title>
        <authorList>
            <person name="den Bakker H.C."/>
            <person name="Warchocki S."/>
            <person name="Wright E.M."/>
            <person name="Allred A.F."/>
            <person name="Ahlstrom C."/>
            <person name="Manuel C.S."/>
            <person name="Stasiewicz M.J."/>
            <person name="Burrell A."/>
            <person name="Roof S."/>
            <person name="Strawn L."/>
            <person name="Fortes E.D."/>
            <person name="Nightingale K.K."/>
            <person name="Kephart D."/>
            <person name="Wiedmann M."/>
        </authorList>
    </citation>
    <scope>NUCLEOTIDE SEQUENCE [LARGE SCALE GENOMIC DNA]</scope>
    <source>
        <strain evidence="2">FSL F6-971</strain>
    </source>
</reference>
<evidence type="ECO:0000313" key="1">
    <source>
        <dbReference type="EMBL" id="EUJ16707.1"/>
    </source>
</evidence>
<feature type="non-terminal residue" evidence="1">
    <location>
        <position position="1"/>
    </location>
</feature>
<evidence type="ECO:0000313" key="2">
    <source>
        <dbReference type="Proteomes" id="UP000019253"/>
    </source>
</evidence>
<keyword evidence="2" id="KW-1185">Reference proteome</keyword>
<organism evidence="1 2">
    <name type="scientific">Listeria grandensis FSL F6-0971</name>
    <dbReference type="NCBI Taxonomy" id="1265819"/>
    <lineage>
        <taxon>Bacteria</taxon>
        <taxon>Bacillati</taxon>
        <taxon>Bacillota</taxon>
        <taxon>Bacilli</taxon>
        <taxon>Bacillales</taxon>
        <taxon>Listeriaceae</taxon>
        <taxon>Listeria</taxon>
    </lineage>
</organism>